<keyword evidence="4" id="KW-1185">Reference proteome</keyword>
<evidence type="ECO:0000256" key="1">
    <source>
        <dbReference type="SAM" id="Phobius"/>
    </source>
</evidence>
<proteinExistence type="predicted"/>
<dbReference type="Pfam" id="PF04397">
    <property type="entry name" value="LytTR"/>
    <property type="match status" value="1"/>
</dbReference>
<keyword evidence="1" id="KW-0472">Membrane</keyword>
<dbReference type="SMART" id="SM00850">
    <property type="entry name" value="LytTR"/>
    <property type="match status" value="1"/>
</dbReference>
<dbReference type="Gene3D" id="2.40.50.1020">
    <property type="entry name" value="LytTr DNA-binding domain"/>
    <property type="match status" value="1"/>
</dbReference>
<feature type="domain" description="HTH LytTR-type" evidence="2">
    <location>
        <begin position="267"/>
        <end position="373"/>
    </location>
</feature>
<dbReference type="PROSITE" id="PS50930">
    <property type="entry name" value="HTH_LYTTR"/>
    <property type="match status" value="1"/>
</dbReference>
<gene>
    <name evidence="3" type="ORF">D0817_19810</name>
</gene>
<sequence>MKKARLYTLTLAGISIVVLIISLISSGYLYSSAKEKLWNSKLESGEREAREISRLLEQQLHSGLSKSQVIRNLQISIENTDIKSDFICMYDRKGIELCHPNPAFVGQKIQENNSQVSGLSDKKIKTLSAVLEQGKKTGGMRLFPNNPKRNSEIVNINPVSGTDWMVASHANLAVLEEQLSDLYLQFVLSLLLSTLFISGCCYTMIRLIYRKYEAVSDLEKKELNDKVNELKVLNLQLNANQQKLQNVPDTLVNDTAKEPEITKKRILTYHKDELIKLDTDDIAYIVLDTGITYIYTFDNRQFNSNNSLDEIMKWLDPSAFYRANRQFVVNIRAITTILLYGKNQLKLIIKPDLKTDVLISKNKVSEFKNWLDQ</sequence>
<organism evidence="3 4">
    <name type="scientific">Flavobacterium cupreum</name>
    <dbReference type="NCBI Taxonomy" id="2133766"/>
    <lineage>
        <taxon>Bacteria</taxon>
        <taxon>Pseudomonadati</taxon>
        <taxon>Bacteroidota</taxon>
        <taxon>Flavobacteriia</taxon>
        <taxon>Flavobacteriales</taxon>
        <taxon>Flavobacteriaceae</taxon>
        <taxon>Flavobacterium</taxon>
    </lineage>
</organism>
<evidence type="ECO:0000313" key="4">
    <source>
        <dbReference type="Proteomes" id="UP000288102"/>
    </source>
</evidence>
<reference evidence="4" key="1">
    <citation type="journal article" date="2019" name="Syst. Appl. Microbiol.">
        <title>Flavobacterium circumlabens sp. nov. and Flavobacterium cupreum sp. nov., two psychrotrophic species isolated from Antarctic environmental samples.</title>
        <authorList>
            <person name="Kralova S."/>
            <person name="Busse H.-J."/>
            <person name="Svec P."/>
            <person name="Maslanova I."/>
            <person name="Stankova E."/>
            <person name="Bartak M."/>
            <person name="Sedlacek I."/>
        </authorList>
    </citation>
    <scope>NUCLEOTIDE SEQUENCE [LARGE SCALE GENOMIC DNA]</scope>
    <source>
        <strain evidence="4">CCM 8825</strain>
    </source>
</reference>
<dbReference type="GO" id="GO:0003677">
    <property type="term" value="F:DNA binding"/>
    <property type="evidence" value="ECO:0007669"/>
    <property type="project" value="InterPro"/>
</dbReference>
<dbReference type="InterPro" id="IPR046947">
    <property type="entry name" value="LytR-like"/>
</dbReference>
<keyword evidence="1" id="KW-1133">Transmembrane helix</keyword>
<accession>A0A434A2R0</accession>
<dbReference type="Proteomes" id="UP000288102">
    <property type="component" value="Unassembled WGS sequence"/>
</dbReference>
<dbReference type="PANTHER" id="PTHR37299:SF1">
    <property type="entry name" value="STAGE 0 SPORULATION PROTEIN A HOMOLOG"/>
    <property type="match status" value="1"/>
</dbReference>
<feature type="transmembrane region" description="Helical" evidence="1">
    <location>
        <begin position="7"/>
        <end position="30"/>
    </location>
</feature>
<dbReference type="GO" id="GO:0000156">
    <property type="term" value="F:phosphorelay response regulator activity"/>
    <property type="evidence" value="ECO:0007669"/>
    <property type="project" value="InterPro"/>
</dbReference>
<feature type="transmembrane region" description="Helical" evidence="1">
    <location>
        <begin position="182"/>
        <end position="205"/>
    </location>
</feature>
<dbReference type="AlphaFoldDB" id="A0A434A2R0"/>
<dbReference type="InterPro" id="IPR007492">
    <property type="entry name" value="LytTR_DNA-bd_dom"/>
</dbReference>
<dbReference type="PANTHER" id="PTHR37299">
    <property type="entry name" value="TRANSCRIPTIONAL REGULATOR-RELATED"/>
    <property type="match status" value="1"/>
</dbReference>
<evidence type="ECO:0000313" key="3">
    <source>
        <dbReference type="EMBL" id="RUT68607.1"/>
    </source>
</evidence>
<dbReference type="EMBL" id="QWDM01000015">
    <property type="protein sequence ID" value="RUT68607.1"/>
    <property type="molecule type" value="Genomic_DNA"/>
</dbReference>
<dbReference type="RefSeq" id="WP_127340051.1">
    <property type="nucleotide sequence ID" value="NZ_QWDM01000015.1"/>
</dbReference>
<keyword evidence="1" id="KW-0812">Transmembrane</keyword>
<protein>
    <submittedName>
        <fullName evidence="3">LytTR family transcriptional regulator</fullName>
    </submittedName>
</protein>
<name>A0A434A2R0_9FLAO</name>
<dbReference type="Gene3D" id="3.30.450.20">
    <property type="entry name" value="PAS domain"/>
    <property type="match status" value="1"/>
</dbReference>
<evidence type="ECO:0000259" key="2">
    <source>
        <dbReference type="PROSITE" id="PS50930"/>
    </source>
</evidence>
<dbReference type="OrthoDB" id="735914at2"/>
<comment type="caution">
    <text evidence="3">The sequence shown here is derived from an EMBL/GenBank/DDBJ whole genome shotgun (WGS) entry which is preliminary data.</text>
</comment>